<dbReference type="AlphaFoldDB" id="A0A6P2UWP5"/>
<protein>
    <submittedName>
        <fullName evidence="5">AraC-type DNA-binding domain-containing protein</fullName>
    </submittedName>
</protein>
<dbReference type="Pfam" id="PF12833">
    <property type="entry name" value="HTH_18"/>
    <property type="match status" value="1"/>
</dbReference>
<dbReference type="PANTHER" id="PTHR46796">
    <property type="entry name" value="HTH-TYPE TRANSCRIPTIONAL ACTIVATOR RHAS-RELATED"/>
    <property type="match status" value="1"/>
</dbReference>
<keyword evidence="2 5" id="KW-0238">DNA-binding</keyword>
<dbReference type="RefSeq" id="WP_175043581.1">
    <property type="nucleotide sequence ID" value="NZ_CABVQI010000005.1"/>
</dbReference>
<dbReference type="GO" id="GO:0003700">
    <property type="term" value="F:DNA-binding transcription factor activity"/>
    <property type="evidence" value="ECO:0007669"/>
    <property type="project" value="InterPro"/>
</dbReference>
<dbReference type="InterPro" id="IPR020449">
    <property type="entry name" value="Tscrpt_reg_AraC-type_HTH"/>
</dbReference>
<dbReference type="PROSITE" id="PS00041">
    <property type="entry name" value="HTH_ARAC_FAMILY_1"/>
    <property type="match status" value="1"/>
</dbReference>
<dbReference type="InterPro" id="IPR050204">
    <property type="entry name" value="AraC_XylS_family_regulators"/>
</dbReference>
<dbReference type="Pfam" id="PF12852">
    <property type="entry name" value="Cupin_6"/>
    <property type="match status" value="1"/>
</dbReference>
<dbReference type="Proteomes" id="UP000494274">
    <property type="component" value="Unassembled WGS sequence"/>
</dbReference>
<dbReference type="InterPro" id="IPR018060">
    <property type="entry name" value="HTH_AraC"/>
</dbReference>
<reference evidence="5 6" key="1">
    <citation type="submission" date="2019-09" db="EMBL/GenBank/DDBJ databases">
        <authorList>
            <person name="Depoorter E."/>
        </authorList>
    </citation>
    <scope>NUCLEOTIDE SEQUENCE [LARGE SCALE GENOMIC DNA]</scope>
    <source>
        <strain evidence="5">R-18112</strain>
    </source>
</reference>
<dbReference type="EMBL" id="CABVQI010000005">
    <property type="protein sequence ID" value="VWC73151.1"/>
    <property type="molecule type" value="Genomic_DNA"/>
</dbReference>
<dbReference type="PROSITE" id="PS01124">
    <property type="entry name" value="HTH_ARAC_FAMILY_2"/>
    <property type="match status" value="1"/>
</dbReference>
<keyword evidence="3" id="KW-0804">Transcription</keyword>
<keyword evidence="1" id="KW-0805">Transcription regulation</keyword>
<dbReference type="GO" id="GO:0043565">
    <property type="term" value="F:sequence-specific DNA binding"/>
    <property type="evidence" value="ECO:0007669"/>
    <property type="project" value="InterPro"/>
</dbReference>
<gene>
    <name evidence="5" type="ORF">BLA18112_02098</name>
</gene>
<dbReference type="SUPFAM" id="SSF46689">
    <property type="entry name" value="Homeodomain-like"/>
    <property type="match status" value="2"/>
</dbReference>
<evidence type="ECO:0000313" key="6">
    <source>
        <dbReference type="Proteomes" id="UP000494274"/>
    </source>
</evidence>
<dbReference type="InterPro" id="IPR032783">
    <property type="entry name" value="AraC_lig"/>
</dbReference>
<dbReference type="PANTHER" id="PTHR46796:SF7">
    <property type="entry name" value="ARAC FAMILY TRANSCRIPTIONAL REGULATOR"/>
    <property type="match status" value="1"/>
</dbReference>
<dbReference type="SMART" id="SM00342">
    <property type="entry name" value="HTH_ARAC"/>
    <property type="match status" value="1"/>
</dbReference>
<sequence>MSFRLILPGGEIVEALDGWLKAVRADGLVLVRTRVAAPWGFAVQHRDAAVFHFAAEGHAFVRQAEAPPLELHAGDLVLFPRGNAHEVVHTRRGKAIPLDTFLARRDGVVDRDPKATTLICGQFDMDRHLAFPALRALPQAVLLRAGTEPGQSALGDTLRMLRNEVETPNFGNQIIVRNLLSSLFVYLMREWAGAASPASNDWFSALRSPQMTRVLARIHEAPEHPWTLTELAREATLSRAAFARHFSALVGEPPHQYLTRWRMGLAAQLLEETGLRVAEIALRVGYGSEFSFSRAFKSARGVSPALYRRSLQCRAATAGATAS</sequence>
<organism evidence="5 6">
    <name type="scientific">Burkholderia lata (strain ATCC 17760 / DSM 23089 / LMG 22485 / NCIMB 9086 / R18194 / 383)</name>
    <dbReference type="NCBI Taxonomy" id="482957"/>
    <lineage>
        <taxon>Bacteria</taxon>
        <taxon>Pseudomonadati</taxon>
        <taxon>Pseudomonadota</taxon>
        <taxon>Betaproteobacteria</taxon>
        <taxon>Burkholderiales</taxon>
        <taxon>Burkholderiaceae</taxon>
        <taxon>Burkholderia</taxon>
        <taxon>Burkholderia cepacia complex</taxon>
    </lineage>
</organism>
<feature type="domain" description="HTH araC/xylS-type" evidence="4">
    <location>
        <begin position="212"/>
        <end position="310"/>
    </location>
</feature>
<evidence type="ECO:0000256" key="3">
    <source>
        <dbReference type="ARBA" id="ARBA00023163"/>
    </source>
</evidence>
<evidence type="ECO:0000256" key="2">
    <source>
        <dbReference type="ARBA" id="ARBA00023125"/>
    </source>
</evidence>
<dbReference type="InterPro" id="IPR018062">
    <property type="entry name" value="HTH_AraC-typ_CS"/>
</dbReference>
<accession>A0A6P2UWP5</accession>
<evidence type="ECO:0000259" key="4">
    <source>
        <dbReference type="PROSITE" id="PS01124"/>
    </source>
</evidence>
<proteinExistence type="predicted"/>
<dbReference type="PRINTS" id="PR00032">
    <property type="entry name" value="HTHARAC"/>
</dbReference>
<evidence type="ECO:0000313" key="5">
    <source>
        <dbReference type="EMBL" id="VWC73151.1"/>
    </source>
</evidence>
<evidence type="ECO:0000256" key="1">
    <source>
        <dbReference type="ARBA" id="ARBA00023015"/>
    </source>
</evidence>
<name>A0A6P2UWP5_BURL3</name>
<dbReference type="Gene3D" id="1.10.10.60">
    <property type="entry name" value="Homeodomain-like"/>
    <property type="match status" value="2"/>
</dbReference>
<dbReference type="InterPro" id="IPR009057">
    <property type="entry name" value="Homeodomain-like_sf"/>
</dbReference>